<dbReference type="OrthoDB" id="10501796at2759"/>
<accession>A0A1I7RKK8</accession>
<dbReference type="Proteomes" id="UP000095284">
    <property type="component" value="Unplaced"/>
</dbReference>
<feature type="compositionally biased region" description="Pro residues" evidence="2">
    <location>
        <begin position="251"/>
        <end position="263"/>
    </location>
</feature>
<evidence type="ECO:0000256" key="3">
    <source>
        <dbReference type="SAM" id="Phobius"/>
    </source>
</evidence>
<dbReference type="AlphaFoldDB" id="A0A1I7RKK8"/>
<proteinExistence type="predicted"/>
<evidence type="ECO:0000313" key="5">
    <source>
        <dbReference type="EMBL" id="CAG9131252.1"/>
    </source>
</evidence>
<gene>
    <name evidence="4" type="ORF">BXYJ_LOCUS15164</name>
</gene>
<keyword evidence="1" id="KW-0677">Repeat</keyword>
<feature type="region of interest" description="Disordered" evidence="2">
    <location>
        <begin position="251"/>
        <end position="391"/>
    </location>
</feature>
<dbReference type="Proteomes" id="UP000659654">
    <property type="component" value="Unassembled WGS sequence"/>
</dbReference>
<dbReference type="PANTHER" id="PTHR24637:SF423">
    <property type="entry name" value="NEMATODE CUTICLE COLLAGEN N-TERMINAL DOMAIN-CONTAINING PROTEIN"/>
    <property type="match status" value="1"/>
</dbReference>
<evidence type="ECO:0000313" key="4">
    <source>
        <dbReference type="EMBL" id="CAD5235073.1"/>
    </source>
</evidence>
<reference evidence="8" key="1">
    <citation type="submission" date="2016-11" db="UniProtKB">
        <authorList>
            <consortium name="WormBaseParasite"/>
        </authorList>
    </citation>
    <scope>IDENTIFICATION</scope>
</reference>
<dbReference type="WBParaSite" id="BXY_0124200.1">
    <property type="protein sequence ID" value="BXY_0124200.1"/>
    <property type="gene ID" value="BXY_0124200"/>
</dbReference>
<dbReference type="PANTHER" id="PTHR24637">
    <property type="entry name" value="COLLAGEN"/>
    <property type="match status" value="1"/>
</dbReference>
<feature type="transmembrane region" description="Helical" evidence="3">
    <location>
        <begin position="12"/>
        <end position="33"/>
    </location>
</feature>
<dbReference type="SMR" id="A0A1I7RKK8"/>
<evidence type="ECO:0000313" key="6">
    <source>
        <dbReference type="Proteomes" id="UP000095284"/>
    </source>
</evidence>
<evidence type="ECO:0000313" key="7">
    <source>
        <dbReference type="Proteomes" id="UP000659654"/>
    </source>
</evidence>
<keyword evidence="3" id="KW-0812">Transmembrane</keyword>
<feature type="compositionally biased region" description="Low complexity" evidence="2">
    <location>
        <begin position="334"/>
        <end position="362"/>
    </location>
</feature>
<dbReference type="Proteomes" id="UP000582659">
    <property type="component" value="Unassembled WGS sequence"/>
</dbReference>
<keyword evidence="3" id="KW-0472">Membrane</keyword>
<dbReference type="EMBL" id="CAJFCV020000006">
    <property type="protein sequence ID" value="CAG9131252.1"/>
    <property type="molecule type" value="Genomic_DNA"/>
</dbReference>
<feature type="compositionally biased region" description="Low complexity" evidence="2">
    <location>
        <begin position="216"/>
        <end position="225"/>
    </location>
</feature>
<dbReference type="eggNOG" id="KOG3544">
    <property type="taxonomic scope" value="Eukaryota"/>
</dbReference>
<feature type="compositionally biased region" description="Basic and acidic residues" evidence="2">
    <location>
        <begin position="191"/>
        <end position="205"/>
    </location>
</feature>
<reference evidence="5" key="2">
    <citation type="submission" date="2020-08" db="EMBL/GenBank/DDBJ databases">
        <authorList>
            <person name="Kikuchi T."/>
        </authorList>
    </citation>
    <scope>NUCLEOTIDE SEQUENCE</scope>
    <source>
        <strain evidence="4">Ka4C1</strain>
    </source>
</reference>
<evidence type="ECO:0000256" key="1">
    <source>
        <dbReference type="ARBA" id="ARBA00022737"/>
    </source>
</evidence>
<sequence length="407" mass="44307">MFTMDSAKQCFVAATILSSMSVFIAVTVLPVMIARLDIVMDELVDETIAFKVAADALAMELQLRQKPHFRQVVKSRIARQSSFLDILERRSFKGRMRVMERQKARERSKGFIEKTQKFQEKYDDLKVFNNPHIPKHTKEMKEQLHEEFSRLKQLPIQPIPVDIEAEHRARLHQRRRPYEIRRHPQRFQENSVKEEEIEKKQELRGGSKCPRGPTGAPGENGLPGLPGTPGEPGRPGRSYNKIPPVCFMCPEGPPGISGPPGAPGLPGEQGPDGFPGLFGPPGPPGPAGDQGEQGDDGFPGLPGNPGFVFKAGPPGPPGDPGTAGNVGDAGQDGEPGLPGLTGEEGMEGWEGMPGENGEPGPQGKAGEVGDDGQDLPYCECPARSPNASEKDKMKKVVPYYPVFMRAL</sequence>
<evidence type="ECO:0000256" key="2">
    <source>
        <dbReference type="SAM" id="MobiDB-lite"/>
    </source>
</evidence>
<dbReference type="EMBL" id="CAJFDI010000006">
    <property type="protein sequence ID" value="CAD5235073.1"/>
    <property type="molecule type" value="Genomic_DNA"/>
</dbReference>
<protein>
    <submittedName>
        <fullName evidence="4">(pine wood nematode) hypothetical protein</fullName>
    </submittedName>
</protein>
<keyword evidence="7" id="KW-1185">Reference proteome</keyword>
<evidence type="ECO:0000313" key="8">
    <source>
        <dbReference type="WBParaSite" id="BXY_0124200.1"/>
    </source>
</evidence>
<dbReference type="InterPro" id="IPR008160">
    <property type="entry name" value="Collagen"/>
</dbReference>
<feature type="compositionally biased region" description="Low complexity" evidence="2">
    <location>
        <begin position="265"/>
        <end position="277"/>
    </location>
</feature>
<feature type="region of interest" description="Disordered" evidence="2">
    <location>
        <begin position="174"/>
        <end position="239"/>
    </location>
</feature>
<name>A0A1I7RKK8_BURXY</name>
<dbReference type="Pfam" id="PF01391">
    <property type="entry name" value="Collagen"/>
    <property type="match status" value="1"/>
</dbReference>
<keyword evidence="3" id="KW-1133">Transmembrane helix</keyword>
<organism evidence="6 8">
    <name type="scientific">Bursaphelenchus xylophilus</name>
    <name type="common">Pinewood nematode worm</name>
    <name type="synonym">Aphelenchoides xylophilus</name>
    <dbReference type="NCBI Taxonomy" id="6326"/>
    <lineage>
        <taxon>Eukaryota</taxon>
        <taxon>Metazoa</taxon>
        <taxon>Ecdysozoa</taxon>
        <taxon>Nematoda</taxon>
        <taxon>Chromadorea</taxon>
        <taxon>Rhabditida</taxon>
        <taxon>Tylenchina</taxon>
        <taxon>Tylenchomorpha</taxon>
        <taxon>Aphelenchoidea</taxon>
        <taxon>Aphelenchoididae</taxon>
        <taxon>Bursaphelenchus</taxon>
    </lineage>
</organism>